<dbReference type="PANTHER" id="PTHR43591:SF24">
    <property type="entry name" value="2-METHOXY-6-POLYPRENYL-1,4-BENZOQUINOL METHYLASE, MITOCHONDRIAL"/>
    <property type="match status" value="1"/>
</dbReference>
<dbReference type="AlphaFoldDB" id="A0A919LCH6"/>
<proteinExistence type="predicted"/>
<dbReference type="SUPFAM" id="SSF53335">
    <property type="entry name" value="S-adenosyl-L-methionine-dependent methyltransferases"/>
    <property type="match status" value="1"/>
</dbReference>
<reference evidence="2" key="1">
    <citation type="submission" date="2020-09" db="EMBL/GenBank/DDBJ databases">
        <title>Whole genome shotgun sequence of Streptomyces xanthophaeus NBRC 12829.</title>
        <authorList>
            <person name="Komaki H."/>
            <person name="Tamura T."/>
        </authorList>
    </citation>
    <scope>NUCLEOTIDE SEQUENCE</scope>
    <source>
        <strain evidence="2">NBRC 12829</strain>
    </source>
</reference>
<organism evidence="2 3">
    <name type="scientific">Streptomyces xanthophaeus</name>
    <dbReference type="NCBI Taxonomy" id="67385"/>
    <lineage>
        <taxon>Bacteria</taxon>
        <taxon>Bacillati</taxon>
        <taxon>Actinomycetota</taxon>
        <taxon>Actinomycetes</taxon>
        <taxon>Kitasatosporales</taxon>
        <taxon>Streptomycetaceae</taxon>
        <taxon>Streptomyces</taxon>
    </lineage>
</organism>
<dbReference type="CDD" id="cd02440">
    <property type="entry name" value="AdoMet_MTases"/>
    <property type="match status" value="1"/>
</dbReference>
<accession>A0A919LCH6</accession>
<name>A0A919LCH6_9ACTN</name>
<dbReference type="PANTHER" id="PTHR43591">
    <property type="entry name" value="METHYLTRANSFERASE"/>
    <property type="match status" value="1"/>
</dbReference>
<protein>
    <recommendedName>
        <fullName evidence="1">Methyltransferase domain-containing protein</fullName>
    </recommendedName>
</protein>
<evidence type="ECO:0000313" key="3">
    <source>
        <dbReference type="Proteomes" id="UP000600026"/>
    </source>
</evidence>
<feature type="domain" description="Methyltransferase" evidence="1">
    <location>
        <begin position="54"/>
        <end position="158"/>
    </location>
</feature>
<sequence>MEVTTAGFDPVVFKAQQKDNWNNLSSGWDRWYGLFESGAAPVTHRLLDRAALVEGSRVLDLGSGTGQPALDAALLVGAKGSVVGTDQAGDMLGAARRRAGELGLDNTQFLEVDAEQLDFEDASFDAVTSRFSLMFLPDADAVLRTAHRLLRPGGVLTAAVWAGAPQVPLLSLAFGIVGARLGLDAPPAGIPGPFAMSDPAALAGRLRAAGFAEVSYEEYPLSFTPKSAEEFAEFSWDLLPGWLRGQVAQRFGDERDPRTWNAFLSAAREFETEDTSLRVPCLSYAFTAVKAV</sequence>
<keyword evidence="3" id="KW-1185">Reference proteome</keyword>
<dbReference type="Pfam" id="PF13847">
    <property type="entry name" value="Methyltransf_31"/>
    <property type="match status" value="1"/>
</dbReference>
<dbReference type="GO" id="GO:0008168">
    <property type="term" value="F:methyltransferase activity"/>
    <property type="evidence" value="ECO:0007669"/>
    <property type="project" value="UniProtKB-ARBA"/>
</dbReference>
<evidence type="ECO:0000259" key="1">
    <source>
        <dbReference type="Pfam" id="PF13847"/>
    </source>
</evidence>
<evidence type="ECO:0000313" key="2">
    <source>
        <dbReference type="EMBL" id="GHI89598.1"/>
    </source>
</evidence>
<dbReference type="EMBL" id="BNEE01000006">
    <property type="protein sequence ID" value="GHI89598.1"/>
    <property type="molecule type" value="Genomic_DNA"/>
</dbReference>
<comment type="caution">
    <text evidence="2">The sequence shown here is derived from an EMBL/GenBank/DDBJ whole genome shotgun (WGS) entry which is preliminary data.</text>
</comment>
<dbReference type="Proteomes" id="UP000600026">
    <property type="component" value="Unassembled WGS sequence"/>
</dbReference>
<dbReference type="InterPro" id="IPR025714">
    <property type="entry name" value="Methyltranfer_dom"/>
</dbReference>
<dbReference type="InterPro" id="IPR029063">
    <property type="entry name" value="SAM-dependent_MTases_sf"/>
</dbReference>
<gene>
    <name evidence="2" type="ORF">Sxan_69620</name>
</gene>
<dbReference type="Gene3D" id="3.40.50.150">
    <property type="entry name" value="Vaccinia Virus protein VP39"/>
    <property type="match status" value="1"/>
</dbReference>